<sequence length="69" mass="7882">MADHTYRVIELAGSSEISHADAVENAIARASKTTRNLRWFELTQMRGEIENGEVRHYQVTMKVGFTLED</sequence>
<dbReference type="SUPFAM" id="SSF89807">
    <property type="entry name" value="Dodecin-like"/>
    <property type="match status" value="1"/>
</dbReference>
<dbReference type="OrthoDB" id="9805889at2"/>
<evidence type="ECO:0000313" key="1">
    <source>
        <dbReference type="EMBL" id="PPQ27083.1"/>
    </source>
</evidence>
<accession>A0A2S6MXI9</accession>
<dbReference type="Pfam" id="PF07311">
    <property type="entry name" value="Dodecin"/>
    <property type="match status" value="1"/>
</dbReference>
<dbReference type="AlphaFoldDB" id="A0A2S6MXI9"/>
<keyword evidence="2" id="KW-1185">Reference proteome</keyword>
<organism evidence="1 2">
    <name type="scientific">Rhodopila globiformis</name>
    <name type="common">Rhodopseudomonas globiformis</name>
    <dbReference type="NCBI Taxonomy" id="1071"/>
    <lineage>
        <taxon>Bacteria</taxon>
        <taxon>Pseudomonadati</taxon>
        <taxon>Pseudomonadota</taxon>
        <taxon>Alphaproteobacteria</taxon>
        <taxon>Acetobacterales</taxon>
        <taxon>Acetobacteraceae</taxon>
        <taxon>Rhodopila</taxon>
    </lineage>
</organism>
<dbReference type="Proteomes" id="UP000239724">
    <property type="component" value="Unassembled WGS sequence"/>
</dbReference>
<gene>
    <name evidence="1" type="ORF">CCS01_28525</name>
</gene>
<dbReference type="Gene3D" id="3.30.1660.10">
    <property type="entry name" value="Flavin-binding protein dodecin"/>
    <property type="match status" value="1"/>
</dbReference>
<dbReference type="InterPro" id="IPR050049">
    <property type="entry name" value="Dodecin_bact"/>
</dbReference>
<comment type="caution">
    <text evidence="1">The sequence shown here is derived from an EMBL/GenBank/DDBJ whole genome shotgun (WGS) entry which is preliminary data.</text>
</comment>
<protein>
    <submittedName>
        <fullName evidence="1">Dodecin flavoprotein</fullName>
    </submittedName>
</protein>
<dbReference type="RefSeq" id="WP_104522222.1">
    <property type="nucleotide sequence ID" value="NZ_NHRY01000263.1"/>
</dbReference>
<reference evidence="1 2" key="1">
    <citation type="journal article" date="2018" name="Arch. Microbiol.">
        <title>New insights into the metabolic potential of the phototrophic purple bacterium Rhodopila globiformis DSM 161(T) from its draft genome sequence and evidence for a vanadium-dependent nitrogenase.</title>
        <authorList>
            <person name="Imhoff J.F."/>
            <person name="Rahn T."/>
            <person name="Kunzel S."/>
            <person name="Neulinger S.C."/>
        </authorList>
    </citation>
    <scope>NUCLEOTIDE SEQUENCE [LARGE SCALE GENOMIC DNA]</scope>
    <source>
        <strain evidence="1 2">DSM 161</strain>
    </source>
</reference>
<dbReference type="InterPro" id="IPR025543">
    <property type="entry name" value="Dodecin-like"/>
</dbReference>
<dbReference type="PANTHER" id="PTHR39324">
    <property type="entry name" value="CALCIUM DODECIN"/>
    <property type="match status" value="1"/>
</dbReference>
<dbReference type="NCBIfam" id="NF043052">
    <property type="entry name" value="DodecBact"/>
    <property type="match status" value="1"/>
</dbReference>
<dbReference type="EMBL" id="NHRY01000263">
    <property type="protein sequence ID" value="PPQ27083.1"/>
    <property type="molecule type" value="Genomic_DNA"/>
</dbReference>
<dbReference type="InterPro" id="IPR036694">
    <property type="entry name" value="Dodecin-like_sf"/>
</dbReference>
<proteinExistence type="predicted"/>
<dbReference type="InterPro" id="IPR009923">
    <property type="entry name" value="Dodecin"/>
</dbReference>
<evidence type="ECO:0000313" key="2">
    <source>
        <dbReference type="Proteomes" id="UP000239724"/>
    </source>
</evidence>
<name>A0A2S6MXI9_RHOGL</name>
<dbReference type="PANTHER" id="PTHR39324:SF1">
    <property type="entry name" value="CALCIUM DODECIN"/>
    <property type="match status" value="1"/>
</dbReference>